<proteinExistence type="predicted"/>
<gene>
    <name evidence="2" type="ORF">M413DRAFT_33052</name>
</gene>
<sequence>MPSPSPMAQDLPPSNDDHISHLEATIDDLKSQGEATKSMLQAILEKLGGPVPNPAPSPVLPHPGLEPNTPLSPMSPFVTHSAGRKRPVLKASVPGDFTGDRAKGKAFLSSCRTYMHLCPEAFSDETTRIIWALSFMKTD</sequence>
<accession>A0A0C2Y0X1</accession>
<organism evidence="2 3">
    <name type="scientific">Hebeloma cylindrosporum</name>
    <dbReference type="NCBI Taxonomy" id="76867"/>
    <lineage>
        <taxon>Eukaryota</taxon>
        <taxon>Fungi</taxon>
        <taxon>Dikarya</taxon>
        <taxon>Basidiomycota</taxon>
        <taxon>Agaricomycotina</taxon>
        <taxon>Agaricomycetes</taxon>
        <taxon>Agaricomycetidae</taxon>
        <taxon>Agaricales</taxon>
        <taxon>Agaricineae</taxon>
        <taxon>Hymenogastraceae</taxon>
        <taxon>Hebeloma</taxon>
    </lineage>
</organism>
<keyword evidence="3" id="KW-1185">Reference proteome</keyword>
<dbReference type="HOGENOM" id="CLU_153343_0_0_1"/>
<feature type="region of interest" description="Disordered" evidence="1">
    <location>
        <begin position="47"/>
        <end position="85"/>
    </location>
</feature>
<dbReference type="EMBL" id="KN831861">
    <property type="protein sequence ID" value="KIM34747.1"/>
    <property type="molecule type" value="Genomic_DNA"/>
</dbReference>
<dbReference type="AlphaFoldDB" id="A0A0C2Y0X1"/>
<name>A0A0C2Y0X1_HEBCY</name>
<evidence type="ECO:0000256" key="1">
    <source>
        <dbReference type="SAM" id="MobiDB-lite"/>
    </source>
</evidence>
<feature type="compositionally biased region" description="Pro residues" evidence="1">
    <location>
        <begin position="51"/>
        <end position="61"/>
    </location>
</feature>
<protein>
    <submittedName>
        <fullName evidence="2">Uncharacterized protein</fullName>
    </submittedName>
</protein>
<reference evidence="3" key="2">
    <citation type="submission" date="2015-01" db="EMBL/GenBank/DDBJ databases">
        <title>Evolutionary Origins and Diversification of the Mycorrhizal Mutualists.</title>
        <authorList>
            <consortium name="DOE Joint Genome Institute"/>
            <consortium name="Mycorrhizal Genomics Consortium"/>
            <person name="Kohler A."/>
            <person name="Kuo A."/>
            <person name="Nagy L.G."/>
            <person name="Floudas D."/>
            <person name="Copeland A."/>
            <person name="Barry K.W."/>
            <person name="Cichocki N."/>
            <person name="Veneault-Fourrey C."/>
            <person name="LaButti K."/>
            <person name="Lindquist E.A."/>
            <person name="Lipzen A."/>
            <person name="Lundell T."/>
            <person name="Morin E."/>
            <person name="Murat C."/>
            <person name="Riley R."/>
            <person name="Ohm R."/>
            <person name="Sun H."/>
            <person name="Tunlid A."/>
            <person name="Henrissat B."/>
            <person name="Grigoriev I.V."/>
            <person name="Hibbett D.S."/>
            <person name="Martin F."/>
        </authorList>
    </citation>
    <scope>NUCLEOTIDE SEQUENCE [LARGE SCALE GENOMIC DNA]</scope>
    <source>
        <strain evidence="3">h7</strain>
    </source>
</reference>
<evidence type="ECO:0000313" key="3">
    <source>
        <dbReference type="Proteomes" id="UP000053424"/>
    </source>
</evidence>
<dbReference type="Proteomes" id="UP000053424">
    <property type="component" value="Unassembled WGS sequence"/>
</dbReference>
<evidence type="ECO:0000313" key="2">
    <source>
        <dbReference type="EMBL" id="KIM34747.1"/>
    </source>
</evidence>
<dbReference type="OrthoDB" id="3067544at2759"/>
<reference evidence="2 3" key="1">
    <citation type="submission" date="2014-04" db="EMBL/GenBank/DDBJ databases">
        <authorList>
            <consortium name="DOE Joint Genome Institute"/>
            <person name="Kuo A."/>
            <person name="Gay G."/>
            <person name="Dore J."/>
            <person name="Kohler A."/>
            <person name="Nagy L.G."/>
            <person name="Floudas D."/>
            <person name="Copeland A."/>
            <person name="Barry K.W."/>
            <person name="Cichocki N."/>
            <person name="Veneault-Fourrey C."/>
            <person name="LaButti K."/>
            <person name="Lindquist E.A."/>
            <person name="Lipzen A."/>
            <person name="Lundell T."/>
            <person name="Morin E."/>
            <person name="Murat C."/>
            <person name="Sun H."/>
            <person name="Tunlid A."/>
            <person name="Henrissat B."/>
            <person name="Grigoriev I.V."/>
            <person name="Hibbett D.S."/>
            <person name="Martin F."/>
            <person name="Nordberg H.P."/>
            <person name="Cantor M.N."/>
            <person name="Hua S.X."/>
        </authorList>
    </citation>
    <scope>NUCLEOTIDE SEQUENCE [LARGE SCALE GENOMIC DNA]</scope>
    <source>
        <strain evidence="3">h7</strain>
    </source>
</reference>